<dbReference type="EMBL" id="JAACJM010000021">
    <property type="protein sequence ID" value="KAF5366714.1"/>
    <property type="molecule type" value="Genomic_DNA"/>
</dbReference>
<organism evidence="5 6">
    <name type="scientific">Tetrapyrgos nigripes</name>
    <dbReference type="NCBI Taxonomy" id="182062"/>
    <lineage>
        <taxon>Eukaryota</taxon>
        <taxon>Fungi</taxon>
        <taxon>Dikarya</taxon>
        <taxon>Basidiomycota</taxon>
        <taxon>Agaricomycotina</taxon>
        <taxon>Agaricomycetes</taxon>
        <taxon>Agaricomycetidae</taxon>
        <taxon>Agaricales</taxon>
        <taxon>Marasmiineae</taxon>
        <taxon>Marasmiaceae</taxon>
        <taxon>Tetrapyrgos</taxon>
    </lineage>
</organism>
<proteinExistence type="predicted"/>
<feature type="region of interest" description="Disordered" evidence="3">
    <location>
        <begin position="477"/>
        <end position="555"/>
    </location>
</feature>
<dbReference type="Proteomes" id="UP000559256">
    <property type="component" value="Unassembled WGS sequence"/>
</dbReference>
<protein>
    <recommendedName>
        <fullName evidence="4">CCHC-type domain-containing protein</fullName>
    </recommendedName>
</protein>
<evidence type="ECO:0000256" key="3">
    <source>
        <dbReference type="SAM" id="MobiDB-lite"/>
    </source>
</evidence>
<dbReference type="InterPro" id="IPR001878">
    <property type="entry name" value="Znf_CCHC"/>
</dbReference>
<feature type="domain" description="CCHC-type" evidence="4">
    <location>
        <begin position="381"/>
        <end position="397"/>
    </location>
</feature>
<dbReference type="SMART" id="SM00343">
    <property type="entry name" value="ZnF_C2HC"/>
    <property type="match status" value="3"/>
</dbReference>
<dbReference type="SUPFAM" id="SSF57756">
    <property type="entry name" value="Retrovirus zinc finger-like domains"/>
    <property type="match status" value="1"/>
</dbReference>
<evidence type="ECO:0000259" key="4">
    <source>
        <dbReference type="PROSITE" id="PS50158"/>
    </source>
</evidence>
<gene>
    <name evidence="5" type="ORF">D9758_006449</name>
</gene>
<feature type="compositionally biased region" description="Low complexity" evidence="3">
    <location>
        <begin position="1"/>
        <end position="22"/>
    </location>
</feature>
<dbReference type="GO" id="GO:0008270">
    <property type="term" value="F:zinc ion binding"/>
    <property type="evidence" value="ECO:0007669"/>
    <property type="project" value="UniProtKB-KW"/>
</dbReference>
<accession>A0A8H5LRG7</accession>
<dbReference type="GO" id="GO:0006397">
    <property type="term" value="P:mRNA processing"/>
    <property type="evidence" value="ECO:0007669"/>
    <property type="project" value="UniProtKB-KW"/>
</dbReference>
<evidence type="ECO:0000256" key="2">
    <source>
        <dbReference type="PROSITE-ProRule" id="PRU00047"/>
    </source>
</evidence>
<evidence type="ECO:0000313" key="5">
    <source>
        <dbReference type="EMBL" id="KAF5366714.1"/>
    </source>
</evidence>
<dbReference type="Gene3D" id="4.10.60.10">
    <property type="entry name" value="Zinc finger, CCHC-type"/>
    <property type="match status" value="1"/>
</dbReference>
<dbReference type="GO" id="GO:0003676">
    <property type="term" value="F:nucleic acid binding"/>
    <property type="evidence" value="ECO:0007669"/>
    <property type="project" value="InterPro"/>
</dbReference>
<feature type="compositionally biased region" description="Polar residues" evidence="3">
    <location>
        <begin position="535"/>
        <end position="555"/>
    </location>
</feature>
<feature type="compositionally biased region" description="Polar residues" evidence="3">
    <location>
        <begin position="492"/>
        <end position="502"/>
    </location>
</feature>
<keyword evidence="1" id="KW-0507">mRNA processing</keyword>
<dbReference type="PROSITE" id="PS50158">
    <property type="entry name" value="ZF_CCHC"/>
    <property type="match status" value="1"/>
</dbReference>
<evidence type="ECO:0000313" key="6">
    <source>
        <dbReference type="Proteomes" id="UP000559256"/>
    </source>
</evidence>
<reference evidence="5 6" key="1">
    <citation type="journal article" date="2020" name="ISME J.">
        <title>Uncovering the hidden diversity of litter-decomposition mechanisms in mushroom-forming fungi.</title>
        <authorList>
            <person name="Floudas D."/>
            <person name="Bentzer J."/>
            <person name="Ahren D."/>
            <person name="Johansson T."/>
            <person name="Persson P."/>
            <person name="Tunlid A."/>
        </authorList>
    </citation>
    <scope>NUCLEOTIDE SEQUENCE [LARGE SCALE GENOMIC DNA]</scope>
    <source>
        <strain evidence="5 6">CBS 291.85</strain>
    </source>
</reference>
<keyword evidence="2" id="KW-0479">Metal-binding</keyword>
<dbReference type="InterPro" id="IPR036875">
    <property type="entry name" value="Znf_CCHC_sf"/>
</dbReference>
<dbReference type="Pfam" id="PF00098">
    <property type="entry name" value="zf-CCHC"/>
    <property type="match status" value="1"/>
</dbReference>
<evidence type="ECO:0000256" key="1">
    <source>
        <dbReference type="ARBA" id="ARBA00022664"/>
    </source>
</evidence>
<dbReference type="AlphaFoldDB" id="A0A8H5LRG7"/>
<keyword evidence="2" id="KW-0862">Zinc</keyword>
<dbReference type="OrthoDB" id="2966635at2759"/>
<feature type="region of interest" description="Disordered" evidence="3">
    <location>
        <begin position="1"/>
        <end position="37"/>
    </location>
</feature>
<name>A0A8H5LRG7_9AGAR</name>
<feature type="compositionally biased region" description="Polar residues" evidence="3">
    <location>
        <begin position="23"/>
        <end position="37"/>
    </location>
</feature>
<comment type="caution">
    <text evidence="5">The sequence shown here is derived from an EMBL/GenBank/DDBJ whole genome shotgun (WGS) entry which is preliminary data.</text>
</comment>
<keyword evidence="2" id="KW-0863">Zinc-finger</keyword>
<keyword evidence="6" id="KW-1185">Reference proteome</keyword>
<sequence>MDMSQNTASQASTRQQTTAPTTRESTPAPNAGPTTRHTTAKLGLTVAEKTAQDFLNTKQQLPDQYSKADIYAILKEVSKMEKREHITMMVTIKHCVVILELLDKRETAQEIAEAVMSSLCLPLEQLKSLTDIGETLRKTIGGLSDQVGNLNAQVEEKLKATNPKTYATTVTVYTPPSQTLPTPNTAFQVERVKAQAAIQQRQVLLLTQDNGIGRKLADSSNANCLDTLNTLLEVLNPPQEFYFVAARKMRDSKNWIVEMNSLVVADWLRNEQAQRYTTLSGNAVLIAQKDHIVISFFVPVTFSASDEHSIHVLERDNDLPKGSITKVRWVNGVGKKDPDQNVAHLYIYLNSPEAANKLVTGRLLIEGSRCKVERKIQGALRCFHCSELGHLARECPRLQGNPADIPTCGVCGEGHLIKHCKAKDKVYCVNCKTDDHTSRDRSCPAFKNKCEEINCRKLTNTLPYFPTEEDWTWELEPANAPRAGPHPRVTQRPKNQQRQTTLYDAGWPSRPTPSTNAPWAEIVSDAARRLDRQQINHSSPQPSQTTRNDTNPPLP</sequence>